<feature type="region of interest" description="Disordered" evidence="1">
    <location>
        <begin position="1"/>
        <end position="31"/>
    </location>
</feature>
<evidence type="ECO:0000313" key="2">
    <source>
        <dbReference type="EMBL" id="JAR94637.1"/>
    </source>
</evidence>
<dbReference type="EMBL" id="GEGO01000767">
    <property type="protein sequence ID" value="JAR94637.1"/>
    <property type="molecule type" value="Transcribed_RNA"/>
</dbReference>
<evidence type="ECO:0000256" key="1">
    <source>
        <dbReference type="SAM" id="MobiDB-lite"/>
    </source>
</evidence>
<proteinExistence type="predicted"/>
<sequence>MRERKKSLLASFDRAAQDDAKQRKVGRKKHSGTTTLHASLFSFRGSIPTTALRPTFYLINFSSRSRFEIPTRKLGRRGLRREIEGPGRNASKKQLRSIQDVPLQKSPEFAC</sequence>
<name>A0A147BV03_IXORI</name>
<reference evidence="2" key="1">
    <citation type="journal article" date="2018" name="PLoS Negl. Trop. Dis.">
        <title>Sialome diversity of ticks revealed by RNAseq of single tick salivary glands.</title>
        <authorList>
            <person name="Perner J."/>
            <person name="Kropackova S."/>
            <person name="Kopacek P."/>
            <person name="Ribeiro J.M."/>
        </authorList>
    </citation>
    <scope>NUCLEOTIDE SEQUENCE</scope>
    <source>
        <strain evidence="2">Siblings of single egg batch collected in Ceske Budejovice</strain>
        <tissue evidence="2">Salivary glands</tissue>
    </source>
</reference>
<protein>
    <submittedName>
        <fullName evidence="2">Uncharacterized protein</fullName>
    </submittedName>
</protein>
<feature type="region of interest" description="Disordered" evidence="1">
    <location>
        <begin position="78"/>
        <end position="111"/>
    </location>
</feature>
<organism evidence="2">
    <name type="scientific">Ixodes ricinus</name>
    <name type="common">Common tick</name>
    <name type="synonym">Acarus ricinus</name>
    <dbReference type="NCBI Taxonomy" id="34613"/>
    <lineage>
        <taxon>Eukaryota</taxon>
        <taxon>Metazoa</taxon>
        <taxon>Ecdysozoa</taxon>
        <taxon>Arthropoda</taxon>
        <taxon>Chelicerata</taxon>
        <taxon>Arachnida</taxon>
        <taxon>Acari</taxon>
        <taxon>Parasitiformes</taxon>
        <taxon>Ixodida</taxon>
        <taxon>Ixodoidea</taxon>
        <taxon>Ixodidae</taxon>
        <taxon>Ixodinae</taxon>
        <taxon>Ixodes</taxon>
    </lineage>
</organism>
<accession>A0A147BV03</accession>
<dbReference type="AlphaFoldDB" id="A0A147BV03"/>